<gene>
    <name evidence="6" type="ORF">ALTATR162_LOCUS4405</name>
</gene>
<evidence type="ECO:0000313" key="7">
    <source>
        <dbReference type="Proteomes" id="UP000676310"/>
    </source>
</evidence>
<dbReference type="Pfam" id="PF01565">
    <property type="entry name" value="FAD_binding_4"/>
    <property type="match status" value="1"/>
</dbReference>
<dbReference type="Gene3D" id="3.40.462.20">
    <property type="match status" value="1"/>
</dbReference>
<dbReference type="InterPro" id="IPR036318">
    <property type="entry name" value="FAD-bd_PCMH-like_sf"/>
</dbReference>
<dbReference type="GO" id="GO:0071949">
    <property type="term" value="F:FAD binding"/>
    <property type="evidence" value="ECO:0007669"/>
    <property type="project" value="InterPro"/>
</dbReference>
<dbReference type="OrthoDB" id="2151789at2759"/>
<organism evidence="6 7">
    <name type="scientific">Alternaria atra</name>
    <dbReference type="NCBI Taxonomy" id="119953"/>
    <lineage>
        <taxon>Eukaryota</taxon>
        <taxon>Fungi</taxon>
        <taxon>Dikarya</taxon>
        <taxon>Ascomycota</taxon>
        <taxon>Pezizomycotina</taxon>
        <taxon>Dothideomycetes</taxon>
        <taxon>Pleosporomycetidae</taxon>
        <taxon>Pleosporales</taxon>
        <taxon>Pleosporineae</taxon>
        <taxon>Pleosporaceae</taxon>
        <taxon>Alternaria</taxon>
        <taxon>Alternaria sect. Ulocladioides</taxon>
    </lineage>
</organism>
<dbReference type="PANTHER" id="PTHR42973:SF54">
    <property type="entry name" value="FAD-BINDING PCMH-TYPE DOMAIN-CONTAINING PROTEIN"/>
    <property type="match status" value="1"/>
</dbReference>
<dbReference type="GeneID" id="67016069"/>
<comment type="caution">
    <text evidence="6">The sequence shown here is derived from an EMBL/GenBank/DDBJ whole genome shotgun (WGS) entry which is preliminary data.</text>
</comment>
<dbReference type="PROSITE" id="PS51387">
    <property type="entry name" value="FAD_PCMH"/>
    <property type="match status" value="1"/>
</dbReference>
<keyword evidence="4" id="KW-0560">Oxidoreductase</keyword>
<dbReference type="InterPro" id="IPR016166">
    <property type="entry name" value="FAD-bd_PCMH"/>
</dbReference>
<dbReference type="PANTHER" id="PTHR42973">
    <property type="entry name" value="BINDING OXIDOREDUCTASE, PUTATIVE (AFU_ORTHOLOGUE AFUA_1G17690)-RELATED"/>
    <property type="match status" value="1"/>
</dbReference>
<accession>A0A8J2MZ58</accession>
<name>A0A8J2MZ58_9PLEO</name>
<evidence type="ECO:0000256" key="4">
    <source>
        <dbReference type="ARBA" id="ARBA00023002"/>
    </source>
</evidence>
<dbReference type="AlphaFoldDB" id="A0A8J2MZ58"/>
<evidence type="ECO:0000256" key="3">
    <source>
        <dbReference type="ARBA" id="ARBA00022827"/>
    </source>
</evidence>
<dbReference type="InterPro" id="IPR016169">
    <property type="entry name" value="FAD-bd_PCMH_sub2"/>
</dbReference>
<keyword evidence="3" id="KW-0274">FAD</keyword>
<dbReference type="SUPFAM" id="SSF56176">
    <property type="entry name" value="FAD-binding/transporter-associated domain-like"/>
    <property type="match status" value="1"/>
</dbReference>
<evidence type="ECO:0000313" key="6">
    <source>
        <dbReference type="EMBL" id="CAG5156608.1"/>
    </source>
</evidence>
<sequence>MVKNTLTLRCLRYLIGATAIATALASSLPQVNLSRYQSATRAVAAMDPQIYSFVYSLDLPNAQADAVANVFSDDLNVAAFLHGKSCKSSMLTGVACAALKLVLGDVKVETKPVDTTIVDDNWSQTCWKSPCCVVLAESTTDVSLALKTIKFFKLKFATRSGGHSPNPGWSSIGDDGILIDLQKLNGISVSADKKVATIGPGKRWGEVYEALDPYELSVIGGRIPQVGVGGLILGGGFFHFSGKYGLAADNVKNFEVVLADGSVVNANAQFNSDLFWALKGGGPNFGIVTKFDMYTVPIHKIWYTVSVYSANDAVACIEAFAEWQKLGSSDSKATVAMIIGLDSITLGFLYAEPTVPQDVFAAFDKLPAPLAAAVPPTIGTVNTLSQILASTSSSEPMRHDYRGISSDVDAQLYKDVYAIWKEKATAVHANTGANMTFVLQPIVAGLTAASNAAGGNPMGIPEKTHQWWTTLVDWTDAADDTTVRAVPIAVTEAWKQQSEQRSLDIPFIFANDASRDQNPIVSYGAANVQKLKKIAEKYDPGRVFQNQQSGGFLLRYI</sequence>
<evidence type="ECO:0000256" key="1">
    <source>
        <dbReference type="ARBA" id="ARBA00005466"/>
    </source>
</evidence>
<proteinExistence type="inferred from homology"/>
<keyword evidence="7" id="KW-1185">Reference proteome</keyword>
<dbReference type="RefSeq" id="XP_043167951.1">
    <property type="nucleotide sequence ID" value="XM_043312016.1"/>
</dbReference>
<evidence type="ECO:0000259" key="5">
    <source>
        <dbReference type="PROSITE" id="PS51387"/>
    </source>
</evidence>
<dbReference type="EMBL" id="CAJRGZ010000017">
    <property type="protein sequence ID" value="CAG5156608.1"/>
    <property type="molecule type" value="Genomic_DNA"/>
</dbReference>
<dbReference type="InterPro" id="IPR006094">
    <property type="entry name" value="Oxid_FAD_bind_N"/>
</dbReference>
<comment type="similarity">
    <text evidence="1">Belongs to the oxygen-dependent FAD-linked oxidoreductase family.</text>
</comment>
<dbReference type="Proteomes" id="UP000676310">
    <property type="component" value="Unassembled WGS sequence"/>
</dbReference>
<feature type="domain" description="FAD-binding PCMH-type" evidence="5">
    <location>
        <begin position="126"/>
        <end position="298"/>
    </location>
</feature>
<evidence type="ECO:0000256" key="2">
    <source>
        <dbReference type="ARBA" id="ARBA00022630"/>
    </source>
</evidence>
<reference evidence="6" key="1">
    <citation type="submission" date="2021-05" db="EMBL/GenBank/DDBJ databases">
        <authorList>
            <person name="Stam R."/>
        </authorList>
    </citation>
    <scope>NUCLEOTIDE SEQUENCE</scope>
    <source>
        <strain evidence="6">CS162</strain>
    </source>
</reference>
<dbReference type="GO" id="GO:0016491">
    <property type="term" value="F:oxidoreductase activity"/>
    <property type="evidence" value="ECO:0007669"/>
    <property type="project" value="UniProtKB-KW"/>
</dbReference>
<keyword evidence="2" id="KW-0285">Flavoprotein</keyword>
<dbReference type="Gene3D" id="3.30.465.10">
    <property type="match status" value="1"/>
</dbReference>
<dbReference type="InterPro" id="IPR050416">
    <property type="entry name" value="FAD-linked_Oxidoreductase"/>
</dbReference>
<protein>
    <recommendedName>
        <fullName evidence="5">FAD-binding PCMH-type domain-containing protein</fullName>
    </recommendedName>
</protein>